<name>A0A2Z4FH43_9DELT</name>
<evidence type="ECO:0000313" key="1">
    <source>
        <dbReference type="EMBL" id="AWV88283.1"/>
    </source>
</evidence>
<reference evidence="1 2" key="1">
    <citation type="submission" date="2018-06" db="EMBL/GenBank/DDBJ databases">
        <title>Lujinxingia sediminis gen. nov. sp. nov., a new facultative anaerobic member of the class Deltaproteobacteria, and proposal of Lujinxingaceae fam. nov.</title>
        <authorList>
            <person name="Guo L.-Y."/>
            <person name="Li C.-M."/>
            <person name="Wang S."/>
            <person name="Du Z.-J."/>
        </authorList>
    </citation>
    <scope>NUCLEOTIDE SEQUENCE [LARGE SCALE GENOMIC DNA]</scope>
    <source>
        <strain evidence="1 2">FA350</strain>
    </source>
</reference>
<gene>
    <name evidence="1" type="ORF">DN745_02580</name>
</gene>
<dbReference type="OrthoDB" id="9819393at2"/>
<dbReference type="RefSeq" id="WP_111331892.1">
    <property type="nucleotide sequence ID" value="NZ_SNXT01000001.1"/>
</dbReference>
<dbReference type="KEGG" id="bsed:DN745_02580"/>
<accession>A0A2Z4FH43</accession>
<proteinExistence type="predicted"/>
<dbReference type="EMBL" id="CP030032">
    <property type="protein sequence ID" value="AWV88283.1"/>
    <property type="molecule type" value="Genomic_DNA"/>
</dbReference>
<organism evidence="1 2">
    <name type="scientific">Bradymonas sediminis</name>
    <dbReference type="NCBI Taxonomy" id="1548548"/>
    <lineage>
        <taxon>Bacteria</taxon>
        <taxon>Deltaproteobacteria</taxon>
        <taxon>Bradymonadales</taxon>
        <taxon>Bradymonadaceae</taxon>
        <taxon>Bradymonas</taxon>
    </lineage>
</organism>
<dbReference type="Proteomes" id="UP000249799">
    <property type="component" value="Chromosome"/>
</dbReference>
<sequence length="234" mass="26357">MVENGYSFLYLDGQCRYWAFPREYDGSSDSIWSDVVTGKLTPGQEAKLKDDLSVIQWQAWDQKHFHEPGLFDAGTATFWTPMAMFQCSGDCGSNLREEIYTNTRTWIRTLAEQGDPVEGAVRVAAIIMPDEALPNPLQPVPEDIDLREHAVSFGDAYNICFGDGILVTGDVADTLRRYRREYYGGKYGNFDYRYLPLEAADGQKYMVYVRDTTPPEGDNGLVQLEGISTSICPD</sequence>
<dbReference type="AlphaFoldDB" id="A0A2Z4FH43"/>
<protein>
    <submittedName>
        <fullName evidence="1">Uncharacterized protein</fullName>
    </submittedName>
</protein>
<evidence type="ECO:0000313" key="2">
    <source>
        <dbReference type="Proteomes" id="UP000249799"/>
    </source>
</evidence>
<keyword evidence="2" id="KW-1185">Reference proteome</keyword>